<dbReference type="GO" id="GO:0004359">
    <property type="term" value="F:glutaminase activity"/>
    <property type="evidence" value="ECO:0007669"/>
    <property type="project" value="InterPro"/>
</dbReference>
<comment type="similarity">
    <text evidence="9">Belongs to the NAD synthetase family.</text>
</comment>
<dbReference type="InterPro" id="IPR003010">
    <property type="entry name" value="C-N_Hydrolase"/>
</dbReference>
<feature type="binding site" evidence="7">
    <location>
        <position position="204"/>
    </location>
    <ligand>
        <name>L-glutamine</name>
        <dbReference type="ChEBI" id="CHEBI:58359"/>
    </ligand>
</feature>
<dbReference type="InterPro" id="IPR022310">
    <property type="entry name" value="NAD/GMP_synthase"/>
</dbReference>
<feature type="binding site" evidence="7">
    <location>
        <position position="122"/>
    </location>
    <ligand>
        <name>L-glutamine</name>
        <dbReference type="ChEBI" id="CHEBI:58359"/>
    </ligand>
</feature>
<dbReference type="PANTHER" id="PTHR23090">
    <property type="entry name" value="NH 3 /GLUTAMINE-DEPENDENT NAD + SYNTHETASE"/>
    <property type="match status" value="1"/>
</dbReference>
<feature type="binding site" evidence="7">
    <location>
        <position position="461"/>
    </location>
    <ligand>
        <name>ATP</name>
        <dbReference type="ChEBI" id="CHEBI:30616"/>
    </ligand>
</feature>
<comment type="caution">
    <text evidence="11">The sequence shown here is derived from an EMBL/GenBank/DDBJ whole genome shotgun (WGS) entry which is preliminary data.</text>
</comment>
<dbReference type="InterPro" id="IPR041856">
    <property type="entry name" value="NAD+_synth_C"/>
</dbReference>
<name>A0A2T3FUU1_9CLOT</name>
<dbReference type="InterPro" id="IPR014729">
    <property type="entry name" value="Rossmann-like_a/b/a_fold"/>
</dbReference>
<dbReference type="GO" id="GO:0005524">
    <property type="term" value="F:ATP binding"/>
    <property type="evidence" value="ECO:0007669"/>
    <property type="project" value="UniProtKB-UniRule"/>
</dbReference>
<keyword evidence="3 7" id="KW-0436">Ligase</keyword>
<comment type="similarity">
    <text evidence="2 7 8">In the C-terminal section; belongs to the NAD synthetase family.</text>
</comment>
<dbReference type="GO" id="GO:0009435">
    <property type="term" value="P:NAD+ biosynthetic process"/>
    <property type="evidence" value="ECO:0007669"/>
    <property type="project" value="UniProtKB-UniRule"/>
</dbReference>
<comment type="pathway">
    <text evidence="1 7 8">Cofactor biosynthesis; NAD(+) biosynthesis; NAD(+) from deamido-NAD(+) (L-Gln route): step 1/1.</text>
</comment>
<evidence type="ECO:0000256" key="2">
    <source>
        <dbReference type="ARBA" id="ARBA00007145"/>
    </source>
</evidence>
<evidence type="ECO:0000256" key="9">
    <source>
        <dbReference type="RuleBase" id="RU003811"/>
    </source>
</evidence>
<dbReference type="Proteomes" id="UP000241048">
    <property type="component" value="Unassembled WGS sequence"/>
</dbReference>
<evidence type="ECO:0000313" key="11">
    <source>
        <dbReference type="EMBL" id="PST39014.1"/>
    </source>
</evidence>
<feature type="domain" description="CN hydrolase" evidence="10">
    <location>
        <begin position="7"/>
        <end position="269"/>
    </location>
</feature>
<dbReference type="NCBIfam" id="NF002730">
    <property type="entry name" value="PRK02628.1"/>
    <property type="match status" value="1"/>
</dbReference>
<dbReference type="Gene3D" id="1.10.10.1140">
    <property type="entry name" value="Glutamine-dependent NAD+ synthetase, C-terminal domain"/>
    <property type="match status" value="1"/>
</dbReference>
<feature type="active site" description="Nucleophile; for glutaminase activity" evidence="7">
    <location>
        <position position="171"/>
    </location>
</feature>
<feature type="binding site" evidence="7">
    <location>
        <position position="466"/>
    </location>
    <ligand>
        <name>deamido-NAD(+)</name>
        <dbReference type="ChEBI" id="CHEBI:58437"/>
        <note>ligand shared between two neighboring subunits</note>
    </ligand>
</feature>
<keyword evidence="12" id="KW-1185">Reference proteome</keyword>
<dbReference type="GO" id="GO:0005737">
    <property type="term" value="C:cytoplasm"/>
    <property type="evidence" value="ECO:0007669"/>
    <property type="project" value="InterPro"/>
</dbReference>
<dbReference type="EC" id="6.3.5.1" evidence="7 8"/>
<dbReference type="SUPFAM" id="SSF56317">
    <property type="entry name" value="Carbon-nitrogen hydrolase"/>
    <property type="match status" value="1"/>
</dbReference>
<comment type="catalytic activity">
    <reaction evidence="7 8">
        <text>deamido-NAD(+) + L-glutamine + ATP + H2O = L-glutamate + AMP + diphosphate + NAD(+) + H(+)</text>
        <dbReference type="Rhea" id="RHEA:24384"/>
        <dbReference type="ChEBI" id="CHEBI:15377"/>
        <dbReference type="ChEBI" id="CHEBI:15378"/>
        <dbReference type="ChEBI" id="CHEBI:29985"/>
        <dbReference type="ChEBI" id="CHEBI:30616"/>
        <dbReference type="ChEBI" id="CHEBI:33019"/>
        <dbReference type="ChEBI" id="CHEBI:57540"/>
        <dbReference type="ChEBI" id="CHEBI:58359"/>
        <dbReference type="ChEBI" id="CHEBI:58437"/>
        <dbReference type="ChEBI" id="CHEBI:456215"/>
        <dbReference type="EC" id="6.3.5.1"/>
    </reaction>
</comment>
<feature type="binding site" evidence="7">
    <location>
        <position position="599"/>
    </location>
    <ligand>
        <name>deamido-NAD(+)</name>
        <dbReference type="ChEBI" id="CHEBI:58437"/>
        <note>ligand shared between two neighboring subunits</note>
    </ligand>
</feature>
<sequence>MIRDGFIRVAASTPEVKVADVEYNREQVCEQIEEGRKKGASMMVFPELVLTGYTCGELFIQKSLLAKAKEELRKLIAFTAGDSMLVFVGLPWEYNNKLYNVAAAIQDGKLLGLVPKRWIPNYSEFYEGRYFNPGWEKTIEVSWDGYQVPMGMKLLFSCDNVENLVVGAEICEDVWVLNPPSIAHASAGATVIVNCSASDEVTGKSEYRRSLISGQSARLLCAYIYANAGEGESSQDLVFGGQNIIAENGNILSESARFENQTIYADIDLERLECERRRMTTYQTEGREDYRFVSFTLDRKPLALERAIDPTPFVPHDAGSRNRRCEEILSIQAMGLKKRLKHTGCRHAVVGISGGLDSTLALLVTVRAFDLLGIPRENILSVTMPCFGTTDRTYQNACQLTKKLGATLKEVDIREAVTIHFRDIEQDPSVHDVTYENSQARQRTLVLMNLANKIGGLVIGTGDMSELALGWATYNGDHMSMYGVNCSVPKMLVRHLVRYYADTCGEKELSDILLDVLDTPVSPELLPPEEDGKIAQKTEDLVGPYELHDFYLYYILRFGYRPGKIYRLARQAFDGAYDKETILKWLKVFYRRFFNQQFKRSCLPDGPKVGSAAVSPRGDLRMPSDACSRLWLEELETLDEDCVYGVPETNAAGGSL</sequence>
<comment type="function">
    <text evidence="7">Catalyzes the ATP-dependent amidation of deamido-NAD to form NAD. Uses L-glutamine as a nitrogen source.</text>
</comment>
<proteinExistence type="inferred from homology"/>
<accession>A0A2T3FUU1</accession>
<reference evidence="11 12" key="1">
    <citation type="submission" date="2018-03" db="EMBL/GenBank/DDBJ databases">
        <title>Lachnoclostridium SNUG30386 gen.nov., sp.nov., isolated from human faeces.</title>
        <authorList>
            <person name="Seo B."/>
            <person name="Jeon K."/>
            <person name="Ko G."/>
        </authorList>
    </citation>
    <scope>NUCLEOTIDE SEQUENCE [LARGE SCALE GENOMIC DNA]</scope>
    <source>
        <strain evidence="11 12">SNUG30386</strain>
    </source>
</reference>
<dbReference type="HAMAP" id="MF_02090">
    <property type="entry name" value="NadE_glutamine_dep"/>
    <property type="match status" value="1"/>
</dbReference>
<dbReference type="UniPathway" id="UPA00253">
    <property type="reaction ID" value="UER00334"/>
</dbReference>
<dbReference type="CDD" id="cd00553">
    <property type="entry name" value="NAD_synthase"/>
    <property type="match status" value="1"/>
</dbReference>
<feature type="binding site" evidence="7">
    <location>
        <begin position="351"/>
        <end position="358"/>
    </location>
    <ligand>
        <name>ATP</name>
        <dbReference type="ChEBI" id="CHEBI:30616"/>
    </ligand>
</feature>
<dbReference type="Pfam" id="PF02540">
    <property type="entry name" value="NAD_synthase"/>
    <property type="match status" value="1"/>
</dbReference>
<feature type="binding site" evidence="7">
    <location>
        <begin position="471"/>
        <end position="474"/>
    </location>
    <ligand>
        <name>deamido-NAD(+)</name>
        <dbReference type="ChEBI" id="CHEBI:58437"/>
        <note>ligand shared between two neighboring subunits</note>
    </ligand>
</feature>
<dbReference type="SUPFAM" id="SSF52402">
    <property type="entry name" value="Adenine nucleotide alpha hydrolases-like"/>
    <property type="match status" value="1"/>
</dbReference>
<evidence type="ECO:0000256" key="7">
    <source>
        <dbReference type="HAMAP-Rule" id="MF_02090"/>
    </source>
</evidence>
<dbReference type="InterPro" id="IPR014445">
    <property type="entry name" value="Gln-dep_NAD_synthase"/>
</dbReference>
<feature type="active site" description="Proton acceptor; for glutaminase activity" evidence="7">
    <location>
        <position position="47"/>
    </location>
</feature>
<dbReference type="GO" id="GO:0003952">
    <property type="term" value="F:NAD+ synthase (glutamine-hydrolyzing) activity"/>
    <property type="evidence" value="ECO:0007669"/>
    <property type="project" value="UniProtKB-UniRule"/>
</dbReference>
<feature type="binding site" evidence="7">
    <location>
        <position position="437"/>
    </location>
    <ligand>
        <name>deamido-NAD(+)</name>
        <dbReference type="ChEBI" id="CHEBI:58437"/>
        <note>ligand shared between two neighboring subunits</note>
    </ligand>
</feature>
<dbReference type="PROSITE" id="PS50263">
    <property type="entry name" value="CN_HYDROLASE"/>
    <property type="match status" value="1"/>
</dbReference>
<dbReference type="InterPro" id="IPR036526">
    <property type="entry name" value="C-N_Hydrolase_sf"/>
</dbReference>
<organism evidence="11 12">
    <name type="scientific">Clostridium fessum</name>
    <dbReference type="NCBI Taxonomy" id="2126740"/>
    <lineage>
        <taxon>Bacteria</taxon>
        <taxon>Bacillati</taxon>
        <taxon>Bacillota</taxon>
        <taxon>Clostridia</taxon>
        <taxon>Eubacteriales</taxon>
        <taxon>Clostridiaceae</taxon>
        <taxon>Clostridium</taxon>
    </lineage>
</organism>
<keyword evidence="6 7" id="KW-0520">NAD</keyword>
<evidence type="ECO:0000256" key="8">
    <source>
        <dbReference type="PIRNR" id="PIRNR006630"/>
    </source>
</evidence>
<evidence type="ECO:0000256" key="5">
    <source>
        <dbReference type="ARBA" id="ARBA00022840"/>
    </source>
</evidence>
<evidence type="ECO:0000256" key="4">
    <source>
        <dbReference type="ARBA" id="ARBA00022741"/>
    </source>
</evidence>
<dbReference type="InterPro" id="IPR003694">
    <property type="entry name" value="NAD_synthase"/>
</dbReference>
<evidence type="ECO:0000259" key="10">
    <source>
        <dbReference type="PROSITE" id="PS50263"/>
    </source>
</evidence>
<gene>
    <name evidence="7" type="primary">nadE</name>
    <name evidence="11" type="ORF">C7U56_03590</name>
</gene>
<evidence type="ECO:0000256" key="6">
    <source>
        <dbReference type="ARBA" id="ARBA00023027"/>
    </source>
</evidence>
<dbReference type="RefSeq" id="WP_107000166.1">
    <property type="nucleotide sequence ID" value="NZ_PYLO01000001.1"/>
</dbReference>
<evidence type="ECO:0000256" key="1">
    <source>
        <dbReference type="ARBA" id="ARBA00005188"/>
    </source>
</evidence>
<feature type="binding site" evidence="7">
    <location>
        <position position="198"/>
    </location>
    <ligand>
        <name>L-glutamine</name>
        <dbReference type="ChEBI" id="CHEBI:58359"/>
    </ligand>
</feature>
<dbReference type="CDD" id="cd07570">
    <property type="entry name" value="GAT_Gln-NAD-synth"/>
    <property type="match status" value="1"/>
</dbReference>
<dbReference type="PIRSF" id="PIRSF006630">
    <property type="entry name" value="NADS_GAT"/>
    <property type="match status" value="1"/>
</dbReference>
<dbReference type="EMBL" id="PYLO01000001">
    <property type="protein sequence ID" value="PST39014.1"/>
    <property type="molecule type" value="Genomic_DNA"/>
</dbReference>
<dbReference type="GO" id="GO:0008795">
    <property type="term" value="F:NAD+ synthase activity"/>
    <property type="evidence" value="ECO:0007669"/>
    <property type="project" value="UniProtKB-UniRule"/>
</dbReference>
<dbReference type="PANTHER" id="PTHR23090:SF9">
    <property type="entry name" value="GLUTAMINE-DEPENDENT NAD(+) SYNTHETASE"/>
    <property type="match status" value="1"/>
</dbReference>
<dbReference type="Gene3D" id="3.60.110.10">
    <property type="entry name" value="Carbon-nitrogen hydrolase"/>
    <property type="match status" value="1"/>
</dbReference>
<protein>
    <recommendedName>
        <fullName evidence="7 8">Glutamine-dependent NAD(+) synthetase</fullName>
        <ecNumber evidence="7 8">6.3.5.1</ecNumber>
    </recommendedName>
    <alternativeName>
        <fullName evidence="7 8">NAD(+) synthase [glutamine-hydrolyzing]</fullName>
    </alternativeName>
</protein>
<evidence type="ECO:0000313" key="12">
    <source>
        <dbReference type="Proteomes" id="UP000241048"/>
    </source>
</evidence>
<dbReference type="Pfam" id="PF00795">
    <property type="entry name" value="CN_hydrolase"/>
    <property type="match status" value="1"/>
</dbReference>
<keyword evidence="5 7" id="KW-0067">ATP-binding</keyword>
<dbReference type="NCBIfam" id="TIGR00552">
    <property type="entry name" value="nadE"/>
    <property type="match status" value="1"/>
</dbReference>
<dbReference type="Gene3D" id="3.40.50.620">
    <property type="entry name" value="HUPs"/>
    <property type="match status" value="1"/>
</dbReference>
<evidence type="ECO:0000256" key="3">
    <source>
        <dbReference type="ARBA" id="ARBA00022598"/>
    </source>
</evidence>
<dbReference type="AlphaFoldDB" id="A0A2T3FUU1"/>
<keyword evidence="4 7" id="KW-0547">Nucleotide-binding</keyword>
<feature type="active site" description="For glutaminase activity" evidence="7">
    <location>
        <position position="116"/>
    </location>
</feature>